<reference evidence="18" key="1">
    <citation type="submission" date="2022-11" db="UniProtKB">
        <authorList>
            <consortium name="WormBaseParasite"/>
        </authorList>
    </citation>
    <scope>IDENTIFICATION</scope>
</reference>
<dbReference type="InterPro" id="IPR002048">
    <property type="entry name" value="EF_hand_dom"/>
</dbReference>
<evidence type="ECO:0000256" key="13">
    <source>
        <dbReference type="ARBA" id="ARBA00038333"/>
    </source>
</evidence>
<dbReference type="CDD" id="cd15900">
    <property type="entry name" value="EFh_MICU"/>
    <property type="match status" value="1"/>
</dbReference>
<keyword evidence="10" id="KW-0406">Ion transport</keyword>
<organism evidence="17 18">
    <name type="scientific">Plectus sambesii</name>
    <dbReference type="NCBI Taxonomy" id="2011161"/>
    <lineage>
        <taxon>Eukaryota</taxon>
        <taxon>Metazoa</taxon>
        <taxon>Ecdysozoa</taxon>
        <taxon>Nematoda</taxon>
        <taxon>Chromadorea</taxon>
        <taxon>Plectida</taxon>
        <taxon>Plectina</taxon>
        <taxon>Plectoidea</taxon>
        <taxon>Plectidae</taxon>
        <taxon>Plectus</taxon>
    </lineage>
</organism>
<dbReference type="GO" id="GO:0036444">
    <property type="term" value="P:calcium import into the mitochondrion"/>
    <property type="evidence" value="ECO:0007669"/>
    <property type="project" value="TreeGrafter"/>
</dbReference>
<evidence type="ECO:0000256" key="12">
    <source>
        <dbReference type="ARBA" id="ARBA00023136"/>
    </source>
</evidence>
<evidence type="ECO:0000256" key="11">
    <source>
        <dbReference type="ARBA" id="ARBA00023128"/>
    </source>
</evidence>
<keyword evidence="9" id="KW-0809">Transit peptide</keyword>
<comment type="subcellular location">
    <subcellularLocation>
        <location evidence="1">Mitochondrion inner membrane</location>
    </subcellularLocation>
    <subcellularLocation>
        <location evidence="2">Mitochondrion intermembrane space</location>
    </subcellularLocation>
</comment>
<keyword evidence="5" id="KW-0479">Metal-binding</keyword>
<dbReference type="GO" id="GO:1990246">
    <property type="term" value="C:uniplex complex"/>
    <property type="evidence" value="ECO:0007669"/>
    <property type="project" value="TreeGrafter"/>
</dbReference>
<keyword evidence="12 15" id="KW-0472">Membrane</keyword>
<evidence type="ECO:0000256" key="7">
    <source>
        <dbReference type="ARBA" id="ARBA00022792"/>
    </source>
</evidence>
<feature type="domain" description="EF-hand" evidence="16">
    <location>
        <begin position="501"/>
        <end position="536"/>
    </location>
</feature>
<dbReference type="PANTHER" id="PTHR12294">
    <property type="entry name" value="EF HAND DOMAIN FAMILY A1,A2-RELATED"/>
    <property type="match status" value="1"/>
</dbReference>
<feature type="domain" description="EF-hand" evidence="16">
    <location>
        <begin position="303"/>
        <end position="338"/>
    </location>
</feature>
<comment type="similarity">
    <text evidence="13">Belongs to the MICU1 family. MICU1 subfamily.</text>
</comment>
<evidence type="ECO:0000256" key="10">
    <source>
        <dbReference type="ARBA" id="ARBA00023065"/>
    </source>
</evidence>
<dbReference type="InterPro" id="IPR018247">
    <property type="entry name" value="EF_Hand_1_Ca_BS"/>
</dbReference>
<evidence type="ECO:0000256" key="2">
    <source>
        <dbReference type="ARBA" id="ARBA00004569"/>
    </source>
</evidence>
<feature type="region of interest" description="Disordered" evidence="14">
    <location>
        <begin position="144"/>
        <end position="187"/>
    </location>
</feature>
<evidence type="ECO:0000313" key="18">
    <source>
        <dbReference type="WBParaSite" id="PSAMB.scaffold3187size19319.g20700.t1"/>
    </source>
</evidence>
<evidence type="ECO:0000256" key="4">
    <source>
        <dbReference type="ARBA" id="ARBA00022568"/>
    </source>
</evidence>
<evidence type="ECO:0000256" key="15">
    <source>
        <dbReference type="SAM" id="Phobius"/>
    </source>
</evidence>
<dbReference type="InterPro" id="IPR039800">
    <property type="entry name" value="MICU1/2/3"/>
</dbReference>
<feature type="compositionally biased region" description="Basic and acidic residues" evidence="14">
    <location>
        <begin position="157"/>
        <end position="175"/>
    </location>
</feature>
<evidence type="ECO:0000256" key="6">
    <source>
        <dbReference type="ARBA" id="ARBA00022737"/>
    </source>
</evidence>
<dbReference type="PANTHER" id="PTHR12294:SF1">
    <property type="entry name" value="CALCIUM UPTAKE PROTEIN 1, MITOCHONDRIAL"/>
    <property type="match status" value="1"/>
</dbReference>
<dbReference type="AlphaFoldDB" id="A0A914W3Y7"/>
<dbReference type="SMART" id="SM00054">
    <property type="entry name" value="EFh"/>
    <property type="match status" value="2"/>
</dbReference>
<keyword evidence="7" id="KW-0999">Mitochondrion inner membrane</keyword>
<evidence type="ECO:0000256" key="14">
    <source>
        <dbReference type="SAM" id="MobiDB-lite"/>
    </source>
</evidence>
<keyword evidence="4" id="KW-0109">Calcium transport</keyword>
<evidence type="ECO:0000259" key="16">
    <source>
        <dbReference type="PROSITE" id="PS50222"/>
    </source>
</evidence>
<keyword evidence="17" id="KW-1185">Reference proteome</keyword>
<evidence type="ECO:0000256" key="9">
    <source>
        <dbReference type="ARBA" id="ARBA00022946"/>
    </source>
</evidence>
<dbReference type="WBParaSite" id="PSAMB.scaffold3187size19319.g20700.t1">
    <property type="protein sequence ID" value="PSAMB.scaffold3187size19319.g20700.t1"/>
    <property type="gene ID" value="PSAMB.scaffold3187size19319.g20700"/>
</dbReference>
<dbReference type="PROSITE" id="PS00018">
    <property type="entry name" value="EF_HAND_1"/>
    <property type="match status" value="2"/>
</dbReference>
<keyword evidence="15" id="KW-0812">Transmembrane</keyword>
<dbReference type="GO" id="GO:0005509">
    <property type="term" value="F:calcium ion binding"/>
    <property type="evidence" value="ECO:0007669"/>
    <property type="project" value="InterPro"/>
</dbReference>
<dbReference type="PROSITE" id="PS50222">
    <property type="entry name" value="EF_HAND_2"/>
    <property type="match status" value="2"/>
</dbReference>
<dbReference type="Gene3D" id="1.10.238.10">
    <property type="entry name" value="EF-hand"/>
    <property type="match status" value="2"/>
</dbReference>
<name>A0A914W3Y7_9BILA</name>
<evidence type="ECO:0000256" key="1">
    <source>
        <dbReference type="ARBA" id="ARBA00004273"/>
    </source>
</evidence>
<dbReference type="GO" id="GO:0005758">
    <property type="term" value="C:mitochondrial intermembrane space"/>
    <property type="evidence" value="ECO:0007669"/>
    <property type="project" value="UniProtKB-SubCell"/>
</dbReference>
<keyword evidence="11" id="KW-0496">Mitochondrion</keyword>
<evidence type="ECO:0000256" key="5">
    <source>
        <dbReference type="ARBA" id="ARBA00022723"/>
    </source>
</evidence>
<dbReference type="SUPFAM" id="SSF47473">
    <property type="entry name" value="EF-hand"/>
    <property type="match status" value="1"/>
</dbReference>
<accession>A0A914W3Y7</accession>
<keyword evidence="15" id="KW-1133">Transmembrane helix</keyword>
<evidence type="ECO:0000256" key="3">
    <source>
        <dbReference type="ARBA" id="ARBA00022448"/>
    </source>
</evidence>
<keyword evidence="8" id="KW-0106">Calcium</keyword>
<dbReference type="Proteomes" id="UP000887566">
    <property type="component" value="Unplaced"/>
</dbReference>
<sequence>MLRSVSYLRQSQMLRNRLTLFPSMSTSSSTSQQISQQQQDYIAELRAKEEMRRKNMEAEMERRRKAEENIFLYSHRRAGKGYTKFANDSMRGYTRLIWPPFRKLRLLAIPFIASFFFVLFVDPEWLSNFFKHFLKSFRSEAGSRRVKSSDLPEPEENSDKHKSDDSDSDDDRKLVETGPNVKAPRKRKGFRERRIMEYENRLRNYSTPDKIFRYFATLKVYPKDEPHQVHNYEVFMTPEDFVRSITPNVMQPDNLGLDQFKAFDPEKQRLELSVASDSIFYKLGENGLIGFSDYMFLLTVLSTSPRHFALAFRIFDLNGDGELDNSEFERVQELVMAQTTSGQRHRDHSATNCTFKQHVNTALATYFFGLRKDGKLTIENFLKFQTQLHRDILRIEFDRRDPESLPDEENRITEWAFADMLLQHSGLPEKKQTKMLRRVRKLYRHMENRPGVSFKDVEDFFLFLYHIADVDTALTFYNMAGASVDQKTLRHVAKMVAGVDLSEHVVDVAFAIFDENMDGELSNKEFVSVMKRRLMRGLERPKDTGLIRLLDAFWTCGWEFTPAH</sequence>
<dbReference type="GO" id="GO:0051560">
    <property type="term" value="P:mitochondrial calcium ion homeostasis"/>
    <property type="evidence" value="ECO:0007669"/>
    <property type="project" value="TreeGrafter"/>
</dbReference>
<dbReference type="Pfam" id="PF13833">
    <property type="entry name" value="EF-hand_8"/>
    <property type="match status" value="1"/>
</dbReference>
<dbReference type="Pfam" id="PF13202">
    <property type="entry name" value="EF-hand_5"/>
    <property type="match status" value="1"/>
</dbReference>
<evidence type="ECO:0000313" key="17">
    <source>
        <dbReference type="Proteomes" id="UP000887566"/>
    </source>
</evidence>
<protein>
    <submittedName>
        <fullName evidence="18">EF-hand domain-containing protein</fullName>
    </submittedName>
</protein>
<feature type="transmembrane region" description="Helical" evidence="15">
    <location>
        <begin position="104"/>
        <end position="121"/>
    </location>
</feature>
<evidence type="ECO:0000256" key="8">
    <source>
        <dbReference type="ARBA" id="ARBA00022837"/>
    </source>
</evidence>
<proteinExistence type="inferred from homology"/>
<dbReference type="InterPro" id="IPR011992">
    <property type="entry name" value="EF-hand-dom_pair"/>
</dbReference>
<keyword evidence="3" id="KW-0813">Transport</keyword>
<keyword evidence="6" id="KW-0677">Repeat</keyword>